<dbReference type="OrthoDB" id="5523836at2"/>
<accession>A0A0W7WX30</accession>
<protein>
    <submittedName>
        <fullName evidence="2">Polyketide-8 synthase acyl carrier protein</fullName>
    </submittedName>
</protein>
<reference evidence="2 3" key="1">
    <citation type="submission" date="2015-12" db="EMBL/GenBank/DDBJ databases">
        <title>Draft genome sequence of Streptomyces silvensis ATCC 53525, a producer of novel hormone antagonists.</title>
        <authorList>
            <person name="Johnston C.W."/>
            <person name="Li Y."/>
            <person name="Magarvey N.A."/>
        </authorList>
    </citation>
    <scope>NUCLEOTIDE SEQUENCE [LARGE SCALE GENOMIC DNA]</scope>
    <source>
        <strain evidence="2 3">ATCC 53525</strain>
    </source>
</reference>
<proteinExistence type="predicted"/>
<dbReference type="SUPFAM" id="SSF47336">
    <property type="entry name" value="ACP-like"/>
    <property type="match status" value="1"/>
</dbReference>
<organism evidence="2 3">
    <name type="scientific">Streptomyces silvensis</name>
    <dbReference type="NCBI Taxonomy" id="1765722"/>
    <lineage>
        <taxon>Bacteria</taxon>
        <taxon>Bacillati</taxon>
        <taxon>Actinomycetota</taxon>
        <taxon>Actinomycetes</taxon>
        <taxon>Kitasatosporales</taxon>
        <taxon>Streptomycetaceae</taxon>
        <taxon>Streptomyces</taxon>
    </lineage>
</organism>
<dbReference type="RefSeq" id="WP_058850715.1">
    <property type="nucleotide sequence ID" value="NZ_LOCL01000048.1"/>
</dbReference>
<comment type="caution">
    <text evidence="2">The sequence shown here is derived from an EMBL/GenBank/DDBJ whole genome shotgun (WGS) entry which is preliminary data.</text>
</comment>
<dbReference type="Pfam" id="PF00550">
    <property type="entry name" value="PP-binding"/>
    <property type="match status" value="1"/>
</dbReference>
<dbReference type="Proteomes" id="UP000054804">
    <property type="component" value="Unassembled WGS sequence"/>
</dbReference>
<dbReference type="STRING" id="1765722.AT728_27265"/>
<keyword evidence="3" id="KW-1185">Reference proteome</keyword>
<dbReference type="PROSITE" id="PS50075">
    <property type="entry name" value="CARRIER"/>
    <property type="match status" value="1"/>
</dbReference>
<dbReference type="InterPro" id="IPR009081">
    <property type="entry name" value="PP-bd_ACP"/>
</dbReference>
<dbReference type="InterPro" id="IPR036736">
    <property type="entry name" value="ACP-like_sf"/>
</dbReference>
<evidence type="ECO:0000313" key="3">
    <source>
        <dbReference type="Proteomes" id="UP000054804"/>
    </source>
</evidence>
<gene>
    <name evidence="2" type="ORF">AT728_27265</name>
</gene>
<dbReference type="AlphaFoldDB" id="A0A0W7WX30"/>
<evidence type="ECO:0000259" key="1">
    <source>
        <dbReference type="PROSITE" id="PS50075"/>
    </source>
</evidence>
<dbReference type="Gene3D" id="1.10.1200.10">
    <property type="entry name" value="ACP-like"/>
    <property type="match status" value="1"/>
</dbReference>
<sequence length="87" mass="9637">MSGNPTAGVNREDLRALIAEELELPTEEVTDEANLKTDLAVDSLTAMEVAVQLEKKYRIKIDEEEIKSLTTLATIHRLVSAKVETAR</sequence>
<dbReference type="EMBL" id="LOCL01000048">
    <property type="protein sequence ID" value="KUF15153.1"/>
    <property type="molecule type" value="Genomic_DNA"/>
</dbReference>
<feature type="domain" description="Carrier" evidence="1">
    <location>
        <begin position="5"/>
        <end position="83"/>
    </location>
</feature>
<name>A0A0W7WX30_9ACTN</name>
<evidence type="ECO:0000313" key="2">
    <source>
        <dbReference type="EMBL" id="KUF15153.1"/>
    </source>
</evidence>